<organism evidence="1">
    <name type="scientific">hydrothermal vent metagenome</name>
    <dbReference type="NCBI Taxonomy" id="652676"/>
    <lineage>
        <taxon>unclassified sequences</taxon>
        <taxon>metagenomes</taxon>
        <taxon>ecological metagenomes</taxon>
    </lineage>
</organism>
<dbReference type="EMBL" id="UOGD01000348">
    <property type="protein sequence ID" value="VAX26568.1"/>
    <property type="molecule type" value="Genomic_DNA"/>
</dbReference>
<dbReference type="Pfam" id="PF04365">
    <property type="entry name" value="BrnT_toxin"/>
    <property type="match status" value="1"/>
</dbReference>
<name>A0A3B1CRE2_9ZZZZ</name>
<dbReference type="Gene3D" id="3.10.450.530">
    <property type="entry name" value="Ribonuclease toxin, BrnT, of type II toxin-antitoxin system"/>
    <property type="match status" value="1"/>
</dbReference>
<evidence type="ECO:0000313" key="1">
    <source>
        <dbReference type="EMBL" id="VAX26568.1"/>
    </source>
</evidence>
<proteinExistence type="predicted"/>
<dbReference type="AlphaFoldDB" id="A0A3B1CRE2"/>
<accession>A0A3B1CRE2</accession>
<dbReference type="InterPro" id="IPR007460">
    <property type="entry name" value="BrnT_toxin"/>
</dbReference>
<evidence type="ECO:0008006" key="2">
    <source>
        <dbReference type="Google" id="ProtNLM"/>
    </source>
</evidence>
<protein>
    <recommendedName>
        <fullName evidence="2">BrnT family toxin</fullName>
    </recommendedName>
</protein>
<sequence length="60" mass="6994">MQYNFEWDPKKAKTNITKHKVYFENAATVFQDPKAISLFDDKHSEKEDRWITLGSSSDGV</sequence>
<gene>
    <name evidence="1" type="ORF">MNBD_IGNAVI01-2602</name>
</gene>
<dbReference type="InterPro" id="IPR038573">
    <property type="entry name" value="BrnT_sf"/>
</dbReference>
<reference evidence="1" key="1">
    <citation type="submission" date="2018-06" db="EMBL/GenBank/DDBJ databases">
        <authorList>
            <person name="Zhirakovskaya E."/>
        </authorList>
    </citation>
    <scope>NUCLEOTIDE SEQUENCE</scope>
</reference>